<reference evidence="4" key="1">
    <citation type="submission" date="2025-08" db="UniProtKB">
        <authorList>
            <consortium name="RefSeq"/>
        </authorList>
    </citation>
    <scope>IDENTIFICATION</scope>
</reference>
<dbReference type="OrthoDB" id="416454at2759"/>
<gene>
    <name evidence="4" type="primary">LOC106057796</name>
</gene>
<dbReference type="GeneID" id="106057796"/>
<dbReference type="PANTHER" id="PTHR35352">
    <property type="entry name" value="COILED-COIL DOMAIN-CONTAINING PROTEIN 150"/>
    <property type="match status" value="1"/>
</dbReference>
<feature type="coiled-coil region" evidence="1">
    <location>
        <begin position="473"/>
        <end position="585"/>
    </location>
</feature>
<dbReference type="InterPro" id="IPR038807">
    <property type="entry name" value="CCDC150"/>
</dbReference>
<dbReference type="OMA" id="QKNRLAY"/>
<dbReference type="Proteomes" id="UP001165740">
    <property type="component" value="Chromosome 13"/>
</dbReference>
<proteinExistence type="predicted"/>
<evidence type="ECO:0000256" key="1">
    <source>
        <dbReference type="SAM" id="Coils"/>
    </source>
</evidence>
<dbReference type="RefSeq" id="XP_055863472.1">
    <property type="nucleotide sequence ID" value="XM_056007497.1"/>
</dbReference>
<dbReference type="AlphaFoldDB" id="A0A9W2YL92"/>
<evidence type="ECO:0000256" key="2">
    <source>
        <dbReference type="SAM" id="MobiDB-lite"/>
    </source>
</evidence>
<keyword evidence="1" id="KW-0175">Coiled coil</keyword>
<organism evidence="3 4">
    <name type="scientific">Biomphalaria glabrata</name>
    <name type="common">Bloodfluke planorb</name>
    <name type="synonym">Freshwater snail</name>
    <dbReference type="NCBI Taxonomy" id="6526"/>
    <lineage>
        <taxon>Eukaryota</taxon>
        <taxon>Metazoa</taxon>
        <taxon>Spiralia</taxon>
        <taxon>Lophotrochozoa</taxon>
        <taxon>Mollusca</taxon>
        <taxon>Gastropoda</taxon>
        <taxon>Heterobranchia</taxon>
        <taxon>Euthyneura</taxon>
        <taxon>Panpulmonata</taxon>
        <taxon>Hygrophila</taxon>
        <taxon>Lymnaeoidea</taxon>
        <taxon>Planorbidae</taxon>
        <taxon>Biomphalaria</taxon>
    </lineage>
</organism>
<evidence type="ECO:0000313" key="4">
    <source>
        <dbReference type="RefSeq" id="XP_055863472.1"/>
    </source>
</evidence>
<keyword evidence="3" id="KW-1185">Reference proteome</keyword>
<dbReference type="PANTHER" id="PTHR35352:SF1">
    <property type="entry name" value="COILED-COIL DOMAIN-CONTAINING PROTEIN 150"/>
    <property type="match status" value="1"/>
</dbReference>
<sequence>MASIATSTGKQKKMSTKSKTFFCDTEQTGFSLSNHALKTRLANAETDTELIMQQLEEMGFSPNLNYNKELPSMKRGNTNVLKEYCQTLNNNCSYNQSNTSLKNSEYLSEMQRLQSDIDCEDSKECNEDHAHSQCSSSSEKLSKSSKHRPVTPLSLRRSPSSKRIDVQDISKSIIHSRNLGIELKTKIVKHEQTENAMIGRQELEQELLRVKKLLSQVEDELQKEIQEKVAAKEELKSLRSALDTSTIAKTKLEMKVEELNATKQKMSRRHTEFKDEIIRESNLRASLEESHATLLTRLQDMETVIEGLRLECSTHISGANSLKGEIINLRNDLESEKSRREHMERTYHSITSEKDRLLQNANNVQSENRRISCDLTRLQAQYTELIRQLEQTQFIIDSLSSENKTLEELKLDLQNNVEHLTFEVEKLVRLNKDYGENESKLKKSNATLVEDLEQNKVELETFKKAHIEGKKIIDNLEHELKVTQQSLNSKNQEFKVAADNLELELTRLRNQLETMETEKQNVLKDKETLLEEVNQTVDSLMSDRSRLQTEVQSGRIEIDSLRSMCSKLEQDKVSLMERLGSLQHQQVTQKKIEETLNAMMEQKNKLAYENGKLQSTINQLNLELGESAKKKEDVNQLKTLNQSLLTKYAKCQQEISEYKISLQRLESQTKLILDDLSQKEIELKTMLFKKEEAESDRKKLMAQLEMLEGRQLHKVSNYQKNMEEAKNVNKEIASTLEAVMASHSQLQKIAENLQMELGKRDSLISQLKSSRNKESETVKQEIKKKEEQLETLKEELRKEREKNVNKANKELIEIRKQNENLSDRNQELVKSNTDLRHRLTEIEREKEELKTKLSGQHKKMEYLHKAKKQLEDNFNRMKAVREEIEELEKMRNEYMKKNKEQGETIDKFMSQILLLQDEMRQLASAHMSAQQLLKMKEEALEKERKIREEMRKRYTESIKREDEVNKQSEMSNEKLKEAHNESIEISKHLQEAHDWFKGKFDKLQNEITASKQIHAKLETENMDQRSSIEFERSKALDAAERAKEMIQTSRQTISRLADYAELADADTKQQLADLRAELLISPSPTKLGLTTEKRVI</sequence>
<accession>A0A9W2YL92</accession>
<protein>
    <submittedName>
        <fullName evidence="4">Coiled-coil domain-containing protein 150-like isoform X1</fullName>
    </submittedName>
</protein>
<feature type="coiled-coil region" evidence="1">
    <location>
        <begin position="200"/>
        <end position="276"/>
    </location>
</feature>
<feature type="coiled-coil region" evidence="1">
    <location>
        <begin position="319"/>
        <end position="423"/>
    </location>
</feature>
<name>A0A9W2YL92_BIOGL</name>
<feature type="coiled-coil region" evidence="1">
    <location>
        <begin position="634"/>
        <end position="904"/>
    </location>
</feature>
<evidence type="ECO:0000313" key="3">
    <source>
        <dbReference type="Proteomes" id="UP001165740"/>
    </source>
</evidence>
<feature type="region of interest" description="Disordered" evidence="2">
    <location>
        <begin position="127"/>
        <end position="164"/>
    </location>
</feature>